<dbReference type="SUPFAM" id="SSF48371">
    <property type="entry name" value="ARM repeat"/>
    <property type="match status" value="1"/>
</dbReference>
<dbReference type="CDD" id="cd08050">
    <property type="entry name" value="TAF6C"/>
    <property type="match status" value="1"/>
</dbReference>
<reference evidence="10" key="1">
    <citation type="submission" date="2023-06" db="EMBL/GenBank/DDBJ databases">
        <authorList>
            <person name="Delattre M."/>
        </authorList>
    </citation>
    <scope>NUCLEOTIDE SEQUENCE</scope>
    <source>
        <strain evidence="10">AF72</strain>
    </source>
</reference>
<dbReference type="SUPFAM" id="SSF47113">
    <property type="entry name" value="Histone-fold"/>
    <property type="match status" value="1"/>
</dbReference>
<dbReference type="GO" id="GO:0000124">
    <property type="term" value="C:SAGA complex"/>
    <property type="evidence" value="ECO:0007669"/>
    <property type="project" value="InterPro"/>
</dbReference>
<feature type="domain" description="TAF6 C-terminal HEAT repeat" evidence="9">
    <location>
        <begin position="327"/>
        <end position="493"/>
    </location>
</feature>
<dbReference type="InterPro" id="IPR011442">
    <property type="entry name" value="TAF6_C"/>
</dbReference>
<keyword evidence="4" id="KW-0804">Transcription</keyword>
<evidence type="ECO:0000256" key="3">
    <source>
        <dbReference type="ARBA" id="ARBA00023015"/>
    </source>
</evidence>
<dbReference type="GO" id="GO:0046695">
    <property type="term" value="C:SLIK (SAGA-like) complex"/>
    <property type="evidence" value="ECO:0007669"/>
    <property type="project" value="InterPro"/>
</dbReference>
<dbReference type="PANTHER" id="PTHR10221">
    <property type="entry name" value="TRANSCRIPTION INITIATION FACTOR TFIID SUBUNIT 6"/>
    <property type="match status" value="1"/>
</dbReference>
<evidence type="ECO:0000256" key="1">
    <source>
        <dbReference type="ARBA" id="ARBA00004123"/>
    </source>
</evidence>
<dbReference type="GO" id="GO:0003713">
    <property type="term" value="F:transcription coactivator activity"/>
    <property type="evidence" value="ECO:0007669"/>
    <property type="project" value="TreeGrafter"/>
</dbReference>
<name>A0AA36CSD3_9BILA</name>
<dbReference type="InterPro" id="IPR009072">
    <property type="entry name" value="Histone-fold"/>
</dbReference>
<evidence type="ECO:0000256" key="4">
    <source>
        <dbReference type="ARBA" id="ARBA00023163"/>
    </source>
</evidence>
<evidence type="ECO:0000256" key="2">
    <source>
        <dbReference type="ARBA" id="ARBA00007688"/>
    </source>
</evidence>
<comment type="caution">
    <text evidence="10">The sequence shown here is derived from an EMBL/GenBank/DDBJ whole genome shotgun (WGS) entry which is preliminary data.</text>
</comment>
<evidence type="ECO:0000259" key="8">
    <source>
        <dbReference type="Pfam" id="PF02969"/>
    </source>
</evidence>
<dbReference type="InterPro" id="IPR046344">
    <property type="entry name" value="TAF6_C_sf"/>
</dbReference>
<evidence type="ECO:0000256" key="6">
    <source>
        <dbReference type="ARBA" id="ARBA00040091"/>
    </source>
</evidence>
<keyword evidence="11" id="KW-1185">Reference proteome</keyword>
<dbReference type="PANTHER" id="PTHR10221:SF9">
    <property type="entry name" value="TRANSCRIPTION INITIATION FACTOR TFIID SUBUNIT 6"/>
    <property type="match status" value="1"/>
</dbReference>
<sequence>MAREEGFDNIGRIRRFNGAEYRLQRIGDPSNLHKLPSIPAGFTSIKYHPTFKPYGSKRQANREFGRMKLALQEAMDEAEREDSLVDFPKEMTTLPEYTEHIVVPEVSIHAQHSINSIKKIVQKIVEQGRATNDTDEAEDTDTPLTTEAYSLMAIDVTKRLQHILTKAKQYTLHGRRNRLSVNDVLIACKDSGLQMGLRRNVGDALKDFDRGAKMLDISNVLNHPLAPLPAPQKIHVHWLAIDGVVPDIPENRPPPGQKAATSSRKPESPLEDLLLEEREERNKEHQQPAVPDELGLSHVNSACNAFRSALKCCPKSEQIGVTSRKSSTLSVEYESYVCRLLEGCVGTDEMERKAGMEAIGTDTNLQPAVAHIVAFIHDGIRVNLVLNFVELLYTLISMIRQLVHNHSIDLLPQLHKLLPSTISCCLYSHAGNGKDDDDWMLLREYSAATLALIVQKYSPMLPSIRVRPIAVLVKHFNDTSASLSTLYGALLAILGCVETDEQLSPIRDRFFALMDECEQMGPDHQRYNDAAHLLPALITAKKRFVDPFDAQVEEDIELEPVASQIVE</sequence>
<proteinExistence type="inferred from homology"/>
<keyword evidence="3" id="KW-0805">Transcription regulation</keyword>
<dbReference type="InterPro" id="IPR004823">
    <property type="entry name" value="TAF_TATA-bd_Histone-like_dom"/>
</dbReference>
<feature type="region of interest" description="Disordered" evidence="7">
    <location>
        <begin position="247"/>
        <end position="269"/>
    </location>
</feature>
<dbReference type="Pfam" id="PF02969">
    <property type="entry name" value="TAF"/>
    <property type="match status" value="1"/>
</dbReference>
<keyword evidence="5" id="KW-0539">Nucleus</keyword>
<evidence type="ECO:0000313" key="11">
    <source>
        <dbReference type="Proteomes" id="UP001177023"/>
    </source>
</evidence>
<evidence type="ECO:0000313" key="10">
    <source>
        <dbReference type="EMBL" id="CAJ0574437.1"/>
    </source>
</evidence>
<dbReference type="GO" id="GO:0016251">
    <property type="term" value="F:RNA polymerase II general transcription initiation factor activity"/>
    <property type="evidence" value="ECO:0007669"/>
    <property type="project" value="InterPro"/>
</dbReference>
<comment type="subcellular location">
    <subcellularLocation>
        <location evidence="1">Nucleus</location>
    </subcellularLocation>
</comment>
<dbReference type="Pfam" id="PF07571">
    <property type="entry name" value="TAF6_C"/>
    <property type="match status" value="1"/>
</dbReference>
<dbReference type="InterPro" id="IPR016024">
    <property type="entry name" value="ARM-type_fold"/>
</dbReference>
<feature type="non-terminal residue" evidence="10">
    <location>
        <position position="1"/>
    </location>
</feature>
<evidence type="ECO:0000256" key="7">
    <source>
        <dbReference type="SAM" id="MobiDB-lite"/>
    </source>
</evidence>
<dbReference type="GO" id="GO:0046982">
    <property type="term" value="F:protein heterodimerization activity"/>
    <property type="evidence" value="ECO:0007669"/>
    <property type="project" value="InterPro"/>
</dbReference>
<accession>A0AA36CSD3</accession>
<comment type="similarity">
    <text evidence="2">Belongs to the TAF6 family.</text>
</comment>
<dbReference type="AlphaFoldDB" id="A0AA36CSD3"/>
<dbReference type="GO" id="GO:0005669">
    <property type="term" value="C:transcription factor TFIID complex"/>
    <property type="evidence" value="ECO:0007669"/>
    <property type="project" value="InterPro"/>
</dbReference>
<dbReference type="Gene3D" id="1.10.20.10">
    <property type="entry name" value="Histone, subunit A"/>
    <property type="match status" value="1"/>
</dbReference>
<dbReference type="GO" id="GO:0051123">
    <property type="term" value="P:RNA polymerase II preinitiation complex assembly"/>
    <property type="evidence" value="ECO:0007669"/>
    <property type="project" value="TreeGrafter"/>
</dbReference>
<evidence type="ECO:0000259" key="9">
    <source>
        <dbReference type="Pfam" id="PF07571"/>
    </source>
</evidence>
<evidence type="ECO:0000256" key="5">
    <source>
        <dbReference type="ARBA" id="ARBA00023242"/>
    </source>
</evidence>
<dbReference type="Gene3D" id="1.25.40.770">
    <property type="entry name" value="TAF6, C-terminal HEAT repeat domain"/>
    <property type="match status" value="1"/>
</dbReference>
<gene>
    <name evidence="10" type="ORF">MSPICULIGERA_LOCUS12770</name>
</gene>
<organism evidence="10 11">
    <name type="scientific">Mesorhabditis spiculigera</name>
    <dbReference type="NCBI Taxonomy" id="96644"/>
    <lineage>
        <taxon>Eukaryota</taxon>
        <taxon>Metazoa</taxon>
        <taxon>Ecdysozoa</taxon>
        <taxon>Nematoda</taxon>
        <taxon>Chromadorea</taxon>
        <taxon>Rhabditida</taxon>
        <taxon>Rhabditina</taxon>
        <taxon>Rhabditomorpha</taxon>
        <taxon>Rhabditoidea</taxon>
        <taxon>Rhabditidae</taxon>
        <taxon>Mesorhabditinae</taxon>
        <taxon>Mesorhabditis</taxon>
    </lineage>
</organism>
<dbReference type="EMBL" id="CATQJA010002630">
    <property type="protein sequence ID" value="CAJ0574437.1"/>
    <property type="molecule type" value="Genomic_DNA"/>
</dbReference>
<protein>
    <recommendedName>
        <fullName evidence="6">Transcription initiation factor TFIID subunit 6</fullName>
    </recommendedName>
</protein>
<dbReference type="Proteomes" id="UP001177023">
    <property type="component" value="Unassembled WGS sequence"/>
</dbReference>
<dbReference type="InterPro" id="IPR037796">
    <property type="entry name" value="TAF6"/>
</dbReference>
<feature type="domain" description="TATA box binding protein associated factor (TAF) histone-like fold" evidence="8">
    <location>
        <begin position="144"/>
        <end position="186"/>
    </location>
</feature>